<feature type="region of interest" description="Disordered" evidence="1">
    <location>
        <begin position="81"/>
        <end position="101"/>
    </location>
</feature>
<gene>
    <name evidence="2" type="ORF">A5481_06990</name>
</gene>
<accession>A0A179SHS3</accession>
<dbReference type="AlphaFoldDB" id="A0A179SHS3"/>
<proteinExistence type="predicted"/>
<evidence type="ECO:0000313" key="2">
    <source>
        <dbReference type="EMBL" id="OAS26090.1"/>
    </source>
</evidence>
<dbReference type="EMBL" id="LWHQ01000013">
    <property type="protein sequence ID" value="OAS26090.1"/>
    <property type="molecule type" value="Genomic_DNA"/>
</dbReference>
<comment type="caution">
    <text evidence="2">The sequence shown here is derived from an EMBL/GenBank/DDBJ whole genome shotgun (WGS) entry which is preliminary data.</text>
</comment>
<name>A0A179SHS3_9HYPH</name>
<organism evidence="2 3">
    <name type="scientific">Methylobacterium platani</name>
    <dbReference type="NCBI Taxonomy" id="427683"/>
    <lineage>
        <taxon>Bacteria</taxon>
        <taxon>Pseudomonadati</taxon>
        <taxon>Pseudomonadota</taxon>
        <taxon>Alphaproteobacteria</taxon>
        <taxon>Hyphomicrobiales</taxon>
        <taxon>Methylobacteriaceae</taxon>
        <taxon>Methylobacterium</taxon>
    </lineage>
</organism>
<evidence type="ECO:0000256" key="1">
    <source>
        <dbReference type="SAM" id="MobiDB-lite"/>
    </source>
</evidence>
<dbReference type="Proteomes" id="UP000078316">
    <property type="component" value="Unassembled WGS sequence"/>
</dbReference>
<protein>
    <submittedName>
        <fullName evidence="2">Uncharacterized protein</fullName>
    </submittedName>
</protein>
<evidence type="ECO:0000313" key="3">
    <source>
        <dbReference type="Proteomes" id="UP000078316"/>
    </source>
</evidence>
<reference evidence="2 3" key="1">
    <citation type="submission" date="2016-04" db="EMBL/GenBank/DDBJ databases">
        <authorList>
            <person name="Evans L.H."/>
            <person name="Alamgir A."/>
            <person name="Owens N."/>
            <person name="Weber N.D."/>
            <person name="Virtaneva K."/>
            <person name="Barbian K."/>
            <person name="Babar A."/>
            <person name="Rosenke K."/>
        </authorList>
    </citation>
    <scope>NUCLEOTIDE SEQUENCE [LARGE SCALE GENOMIC DNA]</scope>
    <source>
        <strain evidence="2 3">PMB02</strain>
    </source>
</reference>
<sequence length="138" mass="15203">MVTLRWTTAGRRSRSQALLVTSAHEGQELVPCPAHPGLEHLGLEHLGLEHLGLEHLGQIARRWGLQDGVEVLLQVAPLARQGRGRQPGRKGTVTLETEPAPERRTLEFWAASTEPQVEHAVAAWRHSGVGEMPRAEAR</sequence>